<dbReference type="EMBL" id="QLTT01000014">
    <property type="protein sequence ID" value="RAS59431.1"/>
    <property type="molecule type" value="Genomic_DNA"/>
</dbReference>
<name>A0ABX9DVW1_9PSEU</name>
<evidence type="ECO:0000313" key="2">
    <source>
        <dbReference type="EMBL" id="RAS59431.1"/>
    </source>
</evidence>
<organism evidence="2 3">
    <name type="scientific">Lentzea atacamensis</name>
    <dbReference type="NCBI Taxonomy" id="531938"/>
    <lineage>
        <taxon>Bacteria</taxon>
        <taxon>Bacillati</taxon>
        <taxon>Actinomycetota</taxon>
        <taxon>Actinomycetes</taxon>
        <taxon>Pseudonocardiales</taxon>
        <taxon>Pseudonocardiaceae</taxon>
        <taxon>Lentzea</taxon>
    </lineage>
</organism>
<accession>A0ABX9DVW1</accession>
<feature type="region of interest" description="Disordered" evidence="1">
    <location>
        <begin position="187"/>
        <end position="206"/>
    </location>
</feature>
<reference evidence="2 3" key="1">
    <citation type="submission" date="2018-06" db="EMBL/GenBank/DDBJ databases">
        <title>Genomic Encyclopedia of Type Strains, Phase IV (KMG-IV): sequencing the most valuable type-strain genomes for metagenomic binning, comparative biology and taxonomic classification.</title>
        <authorList>
            <person name="Goeker M."/>
        </authorList>
    </citation>
    <scope>NUCLEOTIDE SEQUENCE [LARGE SCALE GENOMIC DNA]</scope>
    <source>
        <strain evidence="2 3">DSM 45479</strain>
    </source>
</reference>
<gene>
    <name evidence="2" type="ORF">C8D87_11443</name>
</gene>
<evidence type="ECO:0008006" key="4">
    <source>
        <dbReference type="Google" id="ProtNLM"/>
    </source>
</evidence>
<sequence>MPVSAQRPNPVDQALAELSGSRFRVLDEPSYRIEDDGIVASFRLQLFVSAGLRPVAVAIQDVAEGGISLTNGCESIVSRVWRDHVPGEPLPPLWVQRIITPTYPGWDSDALSSWQMVTFEVQSPHWLSAPQWTAITQPELDRLVGRPVDDQRGRDFEPEPAPDDVDYALVPMHQIPLEKPFRQQCMTSAAPGRTPPRRPRLPWPWRSSRENRATGVPSGSCCWYHRGDWSAVIETAIRLISEAKARGLGAADQLRDVVLEAAHVDGITGWDQQALHSLLVDPIVLGKNANEPTVWFVNGQHRTRAMRDAGVTEVLVAARPQIGKIIGPARTDER</sequence>
<comment type="caution">
    <text evidence="2">The sequence shown here is derived from an EMBL/GenBank/DDBJ whole genome shotgun (WGS) entry which is preliminary data.</text>
</comment>
<evidence type="ECO:0000313" key="3">
    <source>
        <dbReference type="Proteomes" id="UP000248714"/>
    </source>
</evidence>
<protein>
    <recommendedName>
        <fullName evidence="4">ParB-like nuclease domain-containing protein</fullName>
    </recommendedName>
</protein>
<dbReference type="Proteomes" id="UP000248714">
    <property type="component" value="Unassembled WGS sequence"/>
</dbReference>
<evidence type="ECO:0000256" key="1">
    <source>
        <dbReference type="SAM" id="MobiDB-lite"/>
    </source>
</evidence>
<dbReference type="CDD" id="cd16387">
    <property type="entry name" value="ParB_N_Srx"/>
    <property type="match status" value="1"/>
</dbReference>
<proteinExistence type="predicted"/>
<keyword evidence="3" id="KW-1185">Reference proteome</keyword>